<evidence type="ECO:0000256" key="9">
    <source>
        <dbReference type="SAM" id="Phobius"/>
    </source>
</evidence>
<evidence type="ECO:0000256" key="8">
    <source>
        <dbReference type="ARBA" id="ARBA00023136"/>
    </source>
</evidence>
<dbReference type="GO" id="GO:0016020">
    <property type="term" value="C:membrane"/>
    <property type="evidence" value="ECO:0007669"/>
    <property type="project" value="UniProtKB-SubCell"/>
</dbReference>
<keyword evidence="11" id="KW-1185">Reference proteome</keyword>
<keyword evidence="7" id="KW-0811">Translocation</keyword>
<dbReference type="InterPro" id="IPR004692">
    <property type="entry name" value="SecG"/>
</dbReference>
<evidence type="ECO:0000256" key="6">
    <source>
        <dbReference type="ARBA" id="ARBA00022989"/>
    </source>
</evidence>
<dbReference type="RefSeq" id="WP_187150186.1">
    <property type="nucleotide sequence ID" value="NZ_LWUJ01000011.1"/>
</dbReference>
<keyword evidence="5" id="KW-0653">Protein transport</keyword>
<evidence type="ECO:0000256" key="2">
    <source>
        <dbReference type="ARBA" id="ARBA00008445"/>
    </source>
</evidence>
<evidence type="ECO:0000256" key="4">
    <source>
        <dbReference type="ARBA" id="ARBA00022692"/>
    </source>
</evidence>
<dbReference type="STRING" id="432608.A6V39_02805"/>
<gene>
    <name evidence="10" type="ORF">A6V39_02805</name>
</gene>
<dbReference type="GO" id="GO:0015450">
    <property type="term" value="F:protein-transporting ATPase activity"/>
    <property type="evidence" value="ECO:0007669"/>
    <property type="project" value="InterPro"/>
</dbReference>
<evidence type="ECO:0000256" key="5">
    <source>
        <dbReference type="ARBA" id="ARBA00022927"/>
    </source>
</evidence>
<dbReference type="AlphaFoldDB" id="A0A1A9QDZ2"/>
<keyword evidence="4 9" id="KW-0812">Transmembrane</keyword>
<evidence type="ECO:0000256" key="3">
    <source>
        <dbReference type="ARBA" id="ARBA00022448"/>
    </source>
</evidence>
<feature type="transmembrane region" description="Helical" evidence="9">
    <location>
        <begin position="6"/>
        <end position="32"/>
    </location>
</feature>
<protein>
    <submittedName>
        <fullName evidence="10">Preprotein translocase subunit SecG</fullName>
    </submittedName>
</protein>
<comment type="subcellular location">
    <subcellularLocation>
        <location evidence="1">Membrane</location>
        <topology evidence="1">Multi-pass membrane protein</topology>
    </subcellularLocation>
</comment>
<sequence length="75" mass="8408">MYFYQIAIYIFAILTLIIGLLLSNAGSTGGLAALSGHDLELFKKTKDYGLVKILRIVMFIMIFLLIIFSILHGKK</sequence>
<comment type="caution">
    <text evidence="10">The sequence shown here is derived from an EMBL/GenBank/DDBJ whole genome shotgun (WGS) entry which is preliminary data.</text>
</comment>
<comment type="similarity">
    <text evidence="2">Belongs to the SecG family.</text>
</comment>
<evidence type="ECO:0000313" key="11">
    <source>
        <dbReference type="Proteomes" id="UP000077623"/>
    </source>
</evidence>
<evidence type="ECO:0000313" key="10">
    <source>
        <dbReference type="EMBL" id="OAL10344.1"/>
    </source>
</evidence>
<dbReference type="NCBIfam" id="TIGR00810">
    <property type="entry name" value="secG"/>
    <property type="match status" value="1"/>
</dbReference>
<proteinExistence type="inferred from homology"/>
<keyword evidence="3" id="KW-0813">Transport</keyword>
<keyword evidence="6 9" id="KW-1133">Transmembrane helix</keyword>
<reference evidence="11" key="1">
    <citation type="submission" date="2016-04" db="EMBL/GenBank/DDBJ databases">
        <authorList>
            <person name="Quiroz-Castaneda R.E."/>
            <person name="Martinez-Ocampo F."/>
        </authorList>
    </citation>
    <scope>NUCLEOTIDE SEQUENCE [LARGE SCALE GENOMIC DNA]</scope>
    <source>
        <strain evidence="11">INIFAP01</strain>
    </source>
</reference>
<organism evidence="10 11">
    <name type="scientific">Candidatus Mycoplasma haematobovis</name>
    <dbReference type="NCBI Taxonomy" id="432608"/>
    <lineage>
        <taxon>Bacteria</taxon>
        <taxon>Bacillati</taxon>
        <taxon>Mycoplasmatota</taxon>
        <taxon>Mollicutes</taxon>
        <taxon>Mycoplasmataceae</taxon>
        <taxon>Mycoplasma</taxon>
    </lineage>
</organism>
<feature type="transmembrane region" description="Helical" evidence="9">
    <location>
        <begin position="53"/>
        <end position="71"/>
    </location>
</feature>
<dbReference type="EMBL" id="LWUJ01000011">
    <property type="protein sequence ID" value="OAL10344.1"/>
    <property type="molecule type" value="Genomic_DNA"/>
</dbReference>
<dbReference type="Proteomes" id="UP000077623">
    <property type="component" value="Unassembled WGS sequence"/>
</dbReference>
<keyword evidence="8 9" id="KW-0472">Membrane</keyword>
<evidence type="ECO:0000256" key="7">
    <source>
        <dbReference type="ARBA" id="ARBA00023010"/>
    </source>
</evidence>
<accession>A0A1A9QDZ2</accession>
<name>A0A1A9QDZ2_9MOLU</name>
<evidence type="ECO:0000256" key="1">
    <source>
        <dbReference type="ARBA" id="ARBA00004141"/>
    </source>
</evidence>
<dbReference type="GO" id="GO:0009306">
    <property type="term" value="P:protein secretion"/>
    <property type="evidence" value="ECO:0007669"/>
    <property type="project" value="InterPro"/>
</dbReference>